<dbReference type="EMBL" id="PEWD01000032">
    <property type="protein sequence ID" value="PIU69084.1"/>
    <property type="molecule type" value="Genomic_DNA"/>
</dbReference>
<protein>
    <submittedName>
        <fullName evidence="2">Uncharacterized protein</fullName>
    </submittedName>
</protein>
<keyword evidence="1" id="KW-0472">Membrane</keyword>
<name>A0A2M7ANY1_UNCKA</name>
<dbReference type="InterPro" id="IPR014717">
    <property type="entry name" value="Transl_elong_EF1B/ribsomal_bS6"/>
</dbReference>
<keyword evidence="1" id="KW-1133">Transmembrane helix</keyword>
<evidence type="ECO:0000313" key="2">
    <source>
        <dbReference type="EMBL" id="PIU69084.1"/>
    </source>
</evidence>
<comment type="caution">
    <text evidence="2">The sequence shown here is derived from an EMBL/GenBank/DDBJ whole genome shotgun (WGS) entry which is preliminary data.</text>
</comment>
<feature type="transmembrane region" description="Helical" evidence="1">
    <location>
        <begin position="12"/>
        <end position="35"/>
    </location>
</feature>
<evidence type="ECO:0000256" key="1">
    <source>
        <dbReference type="SAM" id="Phobius"/>
    </source>
</evidence>
<keyword evidence="1" id="KW-0812">Transmembrane</keyword>
<accession>A0A2M7ANY1</accession>
<dbReference type="Gene3D" id="3.30.70.60">
    <property type="match status" value="1"/>
</dbReference>
<proteinExistence type="predicted"/>
<organism evidence="2 3">
    <name type="scientific">candidate division WWE3 bacterium CG06_land_8_20_14_3_00_42_16</name>
    <dbReference type="NCBI Taxonomy" id="1975083"/>
    <lineage>
        <taxon>Bacteria</taxon>
        <taxon>Katanobacteria</taxon>
    </lineage>
</organism>
<gene>
    <name evidence="2" type="ORF">COS81_01450</name>
</gene>
<evidence type="ECO:0000313" key="3">
    <source>
        <dbReference type="Proteomes" id="UP000229916"/>
    </source>
</evidence>
<dbReference type="Proteomes" id="UP000229916">
    <property type="component" value="Unassembled WGS sequence"/>
</dbReference>
<dbReference type="AlphaFoldDB" id="A0A2M7ANY1"/>
<dbReference type="PROSITE" id="PS51257">
    <property type="entry name" value="PROKAR_LIPOPROTEIN"/>
    <property type="match status" value="1"/>
</dbReference>
<reference evidence="3" key="1">
    <citation type="submission" date="2017-09" db="EMBL/GenBank/DDBJ databases">
        <title>Depth-based differentiation of microbial function through sediment-hosted aquifers and enrichment of novel symbionts in the deep terrestrial subsurface.</title>
        <authorList>
            <person name="Probst A.J."/>
            <person name="Ladd B."/>
            <person name="Jarett J.K."/>
            <person name="Geller-Mcgrath D.E."/>
            <person name="Sieber C.M.K."/>
            <person name="Emerson J.B."/>
            <person name="Anantharaman K."/>
            <person name="Thomas B.C."/>
            <person name="Malmstrom R."/>
            <person name="Stieglmeier M."/>
            <person name="Klingl A."/>
            <person name="Woyke T."/>
            <person name="Ryan C.M."/>
            <person name="Banfield J.F."/>
        </authorList>
    </citation>
    <scope>NUCLEOTIDE SEQUENCE [LARGE SCALE GENOMIC DNA]</scope>
</reference>
<sequence length="240" mass="26439">MPNKISMREILPYLTFGLILIACVLSVIFLTIPWITSSFDLKRKTADEKSVIEGVLKPKSTILSEQDPQILEEDFKLIIMALPQETNSLALMNTLEKFGKAYSVDLKGIAFTAPKTAGTSPTQANSKSGEASGKTQFTMSTEADYSTIIAFMQGFENLLPLNSLSSLKFNKAQKGESTINFSFNLTFYTQSSSSTELSSGGTVVSGLSEDENKILETIQQMKDYPLVPIYKDPGKENPFR</sequence>